<dbReference type="PROSITE" id="PS50404">
    <property type="entry name" value="GST_NTER"/>
    <property type="match status" value="1"/>
</dbReference>
<dbReference type="Gene3D" id="1.20.1050.10">
    <property type="match status" value="1"/>
</dbReference>
<keyword evidence="1" id="KW-1133">Transmembrane helix</keyword>
<dbReference type="InterPro" id="IPR036282">
    <property type="entry name" value="Glutathione-S-Trfase_C_sf"/>
</dbReference>
<evidence type="ECO:0000313" key="4">
    <source>
        <dbReference type="EMBL" id="PRQ06217.1"/>
    </source>
</evidence>
<dbReference type="SUPFAM" id="SSF47616">
    <property type="entry name" value="GST C-terminal domain-like"/>
    <property type="match status" value="1"/>
</dbReference>
<evidence type="ECO:0000313" key="5">
    <source>
        <dbReference type="Proteomes" id="UP000238823"/>
    </source>
</evidence>
<dbReference type="AlphaFoldDB" id="A0A2S9YMA9"/>
<dbReference type="SUPFAM" id="SSF52833">
    <property type="entry name" value="Thioredoxin-like"/>
    <property type="match status" value="1"/>
</dbReference>
<feature type="transmembrane region" description="Helical" evidence="1">
    <location>
        <begin position="319"/>
        <end position="338"/>
    </location>
</feature>
<proteinExistence type="predicted"/>
<dbReference type="InterPro" id="IPR010987">
    <property type="entry name" value="Glutathione-S-Trfase_C-like"/>
</dbReference>
<accession>A0A2S9YMA9</accession>
<gene>
    <name evidence="4" type="primary">pcpC</name>
    <name evidence="4" type="ORF">ENSA7_40650</name>
</gene>
<dbReference type="InterPro" id="IPR004046">
    <property type="entry name" value="GST_C"/>
</dbReference>
<dbReference type="InterPro" id="IPR004045">
    <property type="entry name" value="Glutathione_S-Trfase_N"/>
</dbReference>
<dbReference type="PROSITE" id="PS50405">
    <property type="entry name" value="GST_CTER"/>
    <property type="match status" value="1"/>
</dbReference>
<dbReference type="InterPro" id="IPR040079">
    <property type="entry name" value="Glutathione_S-Trfase"/>
</dbReference>
<name>A0A2S9YMA9_9BACT</name>
<dbReference type="InterPro" id="IPR044617">
    <property type="entry name" value="TCHQD"/>
</dbReference>
<dbReference type="Gene3D" id="3.40.30.10">
    <property type="entry name" value="Glutaredoxin"/>
    <property type="match status" value="1"/>
</dbReference>
<keyword evidence="4" id="KW-0808">Transferase</keyword>
<keyword evidence="1" id="KW-0472">Membrane</keyword>
<evidence type="ECO:0000259" key="3">
    <source>
        <dbReference type="PROSITE" id="PS50405"/>
    </source>
</evidence>
<organism evidence="4 5">
    <name type="scientific">Enhygromyxa salina</name>
    <dbReference type="NCBI Taxonomy" id="215803"/>
    <lineage>
        <taxon>Bacteria</taxon>
        <taxon>Pseudomonadati</taxon>
        <taxon>Myxococcota</taxon>
        <taxon>Polyangia</taxon>
        <taxon>Nannocystales</taxon>
        <taxon>Nannocystaceae</taxon>
        <taxon>Enhygromyxa</taxon>
    </lineage>
</organism>
<dbReference type="SFLD" id="SFLDG00358">
    <property type="entry name" value="Main_(cytGST)"/>
    <property type="match status" value="1"/>
</dbReference>
<comment type="caution">
    <text evidence="4">The sequence shown here is derived from an EMBL/GenBank/DDBJ whole genome shotgun (WGS) entry which is preliminary data.</text>
</comment>
<dbReference type="Pfam" id="PF00043">
    <property type="entry name" value="GST_C"/>
    <property type="match status" value="1"/>
</dbReference>
<dbReference type="Pfam" id="PF13409">
    <property type="entry name" value="GST_N_2"/>
    <property type="match status" value="1"/>
</dbReference>
<evidence type="ECO:0000256" key="1">
    <source>
        <dbReference type="SAM" id="Phobius"/>
    </source>
</evidence>
<feature type="domain" description="GST N-terminal" evidence="2">
    <location>
        <begin position="55"/>
        <end position="137"/>
    </location>
</feature>
<sequence length="342" mass="38878">MAVGPGFCPTSTELAKLGVRRPPIGATVSGLSSAKAKVEGGELLELPGIAAQSKSAPTLYHFPISLGSQQVRLVLAEKQVAWDGQIVNTGPALENLEPWYAKLNPQLVVPTLVVGTTIVTGAVQIVGFVNEHFPGPELLPSEPEQRDEVLRWIEIQDQFPLRELGYARTKGMVRWFQRWSLRQQRSRLRRLIRKNPELRDIYEAKRAELDGLERGIHHRIGMSELVDEVEVLLDEIEVTLEQREWLAGPNYTLADAMWTAVLSKLEQIGFARSLRSHRRPEVARWYAQLRERPSWDSMIRRLSAWQVLRFYGPSVAKTFLLFWVLKWMIVIGLGWLVAHLRG</sequence>
<feature type="domain" description="GST C-terminal" evidence="3">
    <location>
        <begin position="142"/>
        <end position="314"/>
    </location>
</feature>
<dbReference type="EMBL" id="PVNL01000079">
    <property type="protein sequence ID" value="PRQ06217.1"/>
    <property type="molecule type" value="Genomic_DNA"/>
</dbReference>
<dbReference type="Proteomes" id="UP000238823">
    <property type="component" value="Unassembled WGS sequence"/>
</dbReference>
<dbReference type="InterPro" id="IPR036249">
    <property type="entry name" value="Thioredoxin-like_sf"/>
</dbReference>
<dbReference type="SFLD" id="SFLDS00019">
    <property type="entry name" value="Glutathione_Transferase_(cytos"/>
    <property type="match status" value="1"/>
</dbReference>
<dbReference type="PANTHER" id="PTHR45374">
    <property type="entry name" value="GLUTATHIONE S-TRANSFERASE TCHQD"/>
    <property type="match status" value="1"/>
</dbReference>
<evidence type="ECO:0000259" key="2">
    <source>
        <dbReference type="PROSITE" id="PS50404"/>
    </source>
</evidence>
<keyword evidence="1" id="KW-0812">Transmembrane</keyword>
<reference evidence="4 5" key="1">
    <citation type="submission" date="2018-03" db="EMBL/GenBank/DDBJ databases">
        <title>Draft Genome Sequences of the Obligatory Marine Myxobacteria Enhygromyxa salina SWB007.</title>
        <authorList>
            <person name="Poehlein A."/>
            <person name="Moghaddam J.A."/>
            <person name="Harms H."/>
            <person name="Alanjari M."/>
            <person name="Koenig G.M."/>
            <person name="Daniel R."/>
            <person name="Schaeberle T.F."/>
        </authorList>
    </citation>
    <scope>NUCLEOTIDE SEQUENCE [LARGE SCALE GENOMIC DNA]</scope>
    <source>
        <strain evidence="4 5">SWB007</strain>
    </source>
</reference>
<dbReference type="GO" id="GO:0004364">
    <property type="term" value="F:glutathione transferase activity"/>
    <property type="evidence" value="ECO:0007669"/>
    <property type="project" value="InterPro"/>
</dbReference>
<dbReference type="EC" id="2.5.1.-" evidence="4"/>
<dbReference type="PANTHER" id="PTHR45374:SF1">
    <property type="entry name" value="GLUTATHIONE S-TRANSFERASE TCHQD"/>
    <property type="match status" value="1"/>
</dbReference>
<protein>
    <submittedName>
        <fullName evidence="4">Tetrachloro-P-hydroquinone reductive dehalogenase</fullName>
        <ecNumber evidence="4">2.5.1.-</ecNumber>
    </submittedName>
</protein>